<proteinExistence type="predicted"/>
<reference evidence="1 2" key="1">
    <citation type="submission" date="2021-06" db="EMBL/GenBank/DDBJ databases">
        <authorList>
            <person name="Palmer J.M."/>
        </authorList>
    </citation>
    <scope>NUCLEOTIDE SEQUENCE [LARGE SCALE GENOMIC DNA]</scope>
    <source>
        <strain evidence="1 2">XC_2019</strain>
        <tissue evidence="1">Muscle</tissue>
    </source>
</reference>
<organism evidence="1 2">
    <name type="scientific">Xenoophorus captivus</name>
    <dbReference type="NCBI Taxonomy" id="1517983"/>
    <lineage>
        <taxon>Eukaryota</taxon>
        <taxon>Metazoa</taxon>
        <taxon>Chordata</taxon>
        <taxon>Craniata</taxon>
        <taxon>Vertebrata</taxon>
        <taxon>Euteleostomi</taxon>
        <taxon>Actinopterygii</taxon>
        <taxon>Neopterygii</taxon>
        <taxon>Teleostei</taxon>
        <taxon>Neoteleostei</taxon>
        <taxon>Acanthomorphata</taxon>
        <taxon>Ovalentaria</taxon>
        <taxon>Atherinomorphae</taxon>
        <taxon>Cyprinodontiformes</taxon>
        <taxon>Goodeidae</taxon>
        <taxon>Xenoophorus</taxon>
    </lineage>
</organism>
<evidence type="ECO:0000313" key="2">
    <source>
        <dbReference type="Proteomes" id="UP001434883"/>
    </source>
</evidence>
<feature type="non-terminal residue" evidence="1">
    <location>
        <position position="1"/>
    </location>
</feature>
<comment type="caution">
    <text evidence="1">The sequence shown here is derived from an EMBL/GenBank/DDBJ whole genome shotgun (WGS) entry which is preliminary data.</text>
</comment>
<feature type="non-terminal residue" evidence="1">
    <location>
        <position position="100"/>
    </location>
</feature>
<name>A0ABV0Q4Z0_9TELE</name>
<dbReference type="EMBL" id="JAHRIN010000264">
    <property type="protein sequence ID" value="MEQ2190856.1"/>
    <property type="molecule type" value="Genomic_DNA"/>
</dbReference>
<dbReference type="Proteomes" id="UP001434883">
    <property type="component" value="Unassembled WGS sequence"/>
</dbReference>
<sequence length="100" mass="11347">NQNPKFPSRPRETLVDLLLILDPEQKRLTSSIYSLINRAIDALGPDPKDSWELKLEIALPGDHWQQVLRIFNIIGLGKLEDAGVDGHLSAWTIDYLTDRT</sequence>
<protein>
    <submittedName>
        <fullName evidence="1">Uncharacterized protein</fullName>
    </submittedName>
</protein>
<gene>
    <name evidence="1" type="ORF">XENOCAPTIV_012692</name>
</gene>
<accession>A0ABV0Q4Z0</accession>
<keyword evidence="2" id="KW-1185">Reference proteome</keyword>
<evidence type="ECO:0000313" key="1">
    <source>
        <dbReference type="EMBL" id="MEQ2190856.1"/>
    </source>
</evidence>